<dbReference type="InterPro" id="IPR003439">
    <property type="entry name" value="ABC_transporter-like_ATP-bd"/>
</dbReference>
<keyword evidence="2 7" id="KW-0812">Transmembrane</keyword>
<dbReference type="PANTHER" id="PTHR24221:SF654">
    <property type="entry name" value="ATP-BINDING CASSETTE SUB-FAMILY B MEMBER 6"/>
    <property type="match status" value="1"/>
</dbReference>
<dbReference type="InterPro" id="IPR027417">
    <property type="entry name" value="P-loop_NTPase"/>
</dbReference>
<keyword evidence="4" id="KW-0067">ATP-binding</keyword>
<dbReference type="InterPro" id="IPR017871">
    <property type="entry name" value="ABC_transporter-like_CS"/>
</dbReference>
<dbReference type="PROSITE" id="PS00211">
    <property type="entry name" value="ABC_TRANSPORTER_1"/>
    <property type="match status" value="1"/>
</dbReference>
<dbReference type="GO" id="GO:0140359">
    <property type="term" value="F:ABC-type transporter activity"/>
    <property type="evidence" value="ECO:0007669"/>
    <property type="project" value="InterPro"/>
</dbReference>
<evidence type="ECO:0000256" key="2">
    <source>
        <dbReference type="ARBA" id="ARBA00022692"/>
    </source>
</evidence>
<feature type="transmembrane region" description="Helical" evidence="7">
    <location>
        <begin position="12"/>
        <end position="36"/>
    </location>
</feature>
<keyword evidence="6 7" id="KW-0472">Membrane</keyword>
<dbReference type="STRING" id="142588.SAMN04488559_102287"/>
<dbReference type="Pfam" id="PF00005">
    <property type="entry name" value="ABC_tran"/>
    <property type="match status" value="1"/>
</dbReference>
<dbReference type="GO" id="GO:0005524">
    <property type="term" value="F:ATP binding"/>
    <property type="evidence" value="ECO:0007669"/>
    <property type="project" value="UniProtKB-KW"/>
</dbReference>
<keyword evidence="11" id="KW-1185">Reference proteome</keyword>
<dbReference type="InterPro" id="IPR036640">
    <property type="entry name" value="ABC1_TM_sf"/>
</dbReference>
<feature type="transmembrane region" description="Helical" evidence="7">
    <location>
        <begin position="139"/>
        <end position="163"/>
    </location>
</feature>
<feature type="transmembrane region" description="Helical" evidence="7">
    <location>
        <begin position="48"/>
        <end position="68"/>
    </location>
</feature>
<feature type="domain" description="ABC transporter" evidence="8">
    <location>
        <begin position="322"/>
        <end position="528"/>
    </location>
</feature>
<dbReference type="PANTHER" id="PTHR24221">
    <property type="entry name" value="ATP-BINDING CASSETTE SUB-FAMILY B"/>
    <property type="match status" value="1"/>
</dbReference>
<name>A0A1H9QW92_9LACT</name>
<evidence type="ECO:0000256" key="7">
    <source>
        <dbReference type="SAM" id="Phobius"/>
    </source>
</evidence>
<evidence type="ECO:0000256" key="4">
    <source>
        <dbReference type="ARBA" id="ARBA00022840"/>
    </source>
</evidence>
<dbReference type="SMART" id="SM00382">
    <property type="entry name" value="AAA"/>
    <property type="match status" value="1"/>
</dbReference>
<dbReference type="Gene3D" id="1.20.1560.10">
    <property type="entry name" value="ABC transporter type 1, transmembrane domain"/>
    <property type="match status" value="1"/>
</dbReference>
<evidence type="ECO:0000259" key="8">
    <source>
        <dbReference type="PROSITE" id="PS50893"/>
    </source>
</evidence>
<evidence type="ECO:0000259" key="9">
    <source>
        <dbReference type="PROSITE" id="PS50929"/>
    </source>
</evidence>
<keyword evidence="5 7" id="KW-1133">Transmembrane helix</keyword>
<keyword evidence="3" id="KW-0547">Nucleotide-binding</keyword>
<dbReference type="GO" id="GO:0005886">
    <property type="term" value="C:plasma membrane"/>
    <property type="evidence" value="ECO:0007669"/>
    <property type="project" value="UniProtKB-SubCell"/>
</dbReference>
<dbReference type="AlphaFoldDB" id="A0A1H9QW92"/>
<dbReference type="CDD" id="cd07346">
    <property type="entry name" value="ABC_6TM_exporters"/>
    <property type="match status" value="1"/>
</dbReference>
<organism evidence="10 11">
    <name type="scientific">Isobaculum melis</name>
    <dbReference type="NCBI Taxonomy" id="142588"/>
    <lineage>
        <taxon>Bacteria</taxon>
        <taxon>Bacillati</taxon>
        <taxon>Bacillota</taxon>
        <taxon>Bacilli</taxon>
        <taxon>Lactobacillales</taxon>
        <taxon>Carnobacteriaceae</taxon>
        <taxon>Isobaculum</taxon>
    </lineage>
</organism>
<dbReference type="InterPro" id="IPR039421">
    <property type="entry name" value="Type_1_exporter"/>
</dbReference>
<dbReference type="Pfam" id="PF00664">
    <property type="entry name" value="ABC_membrane"/>
    <property type="match status" value="1"/>
</dbReference>
<evidence type="ECO:0000313" key="11">
    <source>
        <dbReference type="Proteomes" id="UP000198948"/>
    </source>
</evidence>
<evidence type="ECO:0000256" key="3">
    <source>
        <dbReference type="ARBA" id="ARBA00022741"/>
    </source>
</evidence>
<dbReference type="SUPFAM" id="SSF52540">
    <property type="entry name" value="P-loop containing nucleoside triphosphate hydrolases"/>
    <property type="match status" value="1"/>
</dbReference>
<evidence type="ECO:0000256" key="6">
    <source>
        <dbReference type="ARBA" id="ARBA00023136"/>
    </source>
</evidence>
<accession>A0A1H9QW92</accession>
<dbReference type="SUPFAM" id="SSF90123">
    <property type="entry name" value="ABC transporter transmembrane region"/>
    <property type="match status" value="1"/>
</dbReference>
<dbReference type="RefSeq" id="WP_092650251.1">
    <property type="nucleotide sequence ID" value="NZ_FOHA01000002.1"/>
</dbReference>
<dbReference type="PROSITE" id="PS50893">
    <property type="entry name" value="ABC_TRANSPORTER_2"/>
    <property type="match status" value="1"/>
</dbReference>
<reference evidence="10 11" key="1">
    <citation type="submission" date="2016-10" db="EMBL/GenBank/DDBJ databases">
        <authorList>
            <person name="de Groot N.N."/>
        </authorList>
    </citation>
    <scope>NUCLEOTIDE SEQUENCE [LARGE SCALE GENOMIC DNA]</scope>
    <source>
        <strain evidence="10 11">DSM 13760</strain>
    </source>
</reference>
<sequence length="529" mass="59308">MTKIMKYFWKENLGIVLLMIGEGVGLTIASLLNAAILNDLIQFNFLQFWLHVLQLVIAFIGFLLFTYLKIRRICSVRQQMATKLRHDTIKKLFATSYTNFNKNTVGTYASWVTNDVNQIEQAGFMPFYELLSGLIKSTLALIALLSFHWSLILMIFVELFILVQLPRLFNKKMRTVTTEVSKKNEAFLSKMTDYLAAYDTIFVFRKFAFILEKVKKASIELGIAKNQQAKVMAGVTIAGGLGNVFGQVSVFALTGYLALLQKVSIGSISATGSLASEIFNTFGNISQYLSSINSTQPLFEKMYQIEEIPEIINKDFVLSKGFELENLTFGYQHKPLLKDLHFTFELSKKYAIIGQSGSGKSTILNLLSGKMKSYTGKLTLGNTALSELSLGQLYQHVLYIDQNPYVFNGTIRENLEMGDTYSENELWDALKNAGMEQFVLALPKGIAADVGENGKFISGGQRQRLTLARGLLRNKNIILLDEGTANLDNETALNIEKMLVEKEALTVIMVTHQLRAEIAEKLDGILELT</sequence>
<evidence type="ECO:0000256" key="5">
    <source>
        <dbReference type="ARBA" id="ARBA00022989"/>
    </source>
</evidence>
<dbReference type="GO" id="GO:0016887">
    <property type="term" value="F:ATP hydrolysis activity"/>
    <property type="evidence" value="ECO:0007669"/>
    <property type="project" value="InterPro"/>
</dbReference>
<dbReference type="EMBL" id="FOHA01000002">
    <property type="protein sequence ID" value="SER63973.1"/>
    <property type="molecule type" value="Genomic_DNA"/>
</dbReference>
<dbReference type="InterPro" id="IPR011527">
    <property type="entry name" value="ABC1_TM_dom"/>
</dbReference>
<proteinExistence type="predicted"/>
<dbReference type="PROSITE" id="PS50929">
    <property type="entry name" value="ABC_TM1F"/>
    <property type="match status" value="1"/>
</dbReference>
<dbReference type="OrthoDB" id="95687at2"/>
<dbReference type="GO" id="GO:0034040">
    <property type="term" value="F:ATPase-coupled lipid transmembrane transporter activity"/>
    <property type="evidence" value="ECO:0007669"/>
    <property type="project" value="TreeGrafter"/>
</dbReference>
<dbReference type="Gene3D" id="3.40.50.300">
    <property type="entry name" value="P-loop containing nucleotide triphosphate hydrolases"/>
    <property type="match status" value="1"/>
</dbReference>
<dbReference type="InterPro" id="IPR003593">
    <property type="entry name" value="AAA+_ATPase"/>
</dbReference>
<gene>
    <name evidence="10" type="ORF">SAMN04488559_102287</name>
</gene>
<comment type="subcellular location">
    <subcellularLocation>
        <location evidence="1">Cell membrane</location>
        <topology evidence="1">Multi-pass membrane protein</topology>
    </subcellularLocation>
</comment>
<dbReference type="Proteomes" id="UP000198948">
    <property type="component" value="Unassembled WGS sequence"/>
</dbReference>
<dbReference type="CDD" id="cd03228">
    <property type="entry name" value="ABCC_MRP_Like"/>
    <property type="match status" value="1"/>
</dbReference>
<feature type="domain" description="ABC transmembrane type-1" evidence="9">
    <location>
        <begin position="13"/>
        <end position="294"/>
    </location>
</feature>
<evidence type="ECO:0000313" key="10">
    <source>
        <dbReference type="EMBL" id="SER63973.1"/>
    </source>
</evidence>
<evidence type="ECO:0000256" key="1">
    <source>
        <dbReference type="ARBA" id="ARBA00004651"/>
    </source>
</evidence>
<protein>
    <submittedName>
        <fullName evidence="10">ABC transporter transmembrane region</fullName>
    </submittedName>
</protein>